<reference evidence="1 4" key="1">
    <citation type="journal article" date="2012" name="J. Bacteriol.">
        <title>Draft Genome Sequence of Turicella otitidis ATCC 51513, Isolated from Middle Ear Fluid from a Child with Otitis Media.</title>
        <authorList>
            <person name="Brinkrolf K."/>
            <person name="Schneider J."/>
            <person name="Knecht M."/>
            <person name="Ruckert C."/>
            <person name="Tauch A."/>
        </authorList>
    </citation>
    <scope>NUCLEOTIDE SEQUENCE [LARGE SCALE GENOMIC DNA]</scope>
    <source>
        <strain evidence="1 4">ATCC 51513</strain>
    </source>
</reference>
<dbReference type="EMBL" id="AHAE01000067">
    <property type="protein sequence ID" value="EJZ81650.1"/>
    <property type="molecule type" value="Genomic_DNA"/>
</dbReference>
<dbReference type="RefSeq" id="WP_004601271.1">
    <property type="nucleotide sequence ID" value="NZ_HF541867.1"/>
</dbReference>
<protein>
    <recommendedName>
        <fullName evidence="5">DUF2283 domain-containing protein</fullName>
    </recommendedName>
</protein>
<dbReference type="EMBL" id="CAJZ01000158">
    <property type="protein sequence ID" value="CCI83846.1"/>
    <property type="molecule type" value="Genomic_DNA"/>
</dbReference>
<organism evidence="1 4">
    <name type="scientific">Corynebacterium otitidis ATCC 51513</name>
    <dbReference type="NCBI Taxonomy" id="883169"/>
    <lineage>
        <taxon>Bacteria</taxon>
        <taxon>Bacillati</taxon>
        <taxon>Actinomycetota</taxon>
        <taxon>Actinomycetes</taxon>
        <taxon>Mycobacteriales</taxon>
        <taxon>Corynebacteriaceae</taxon>
        <taxon>Corynebacterium</taxon>
    </lineage>
</organism>
<name>I7JWF4_9CORY</name>
<comment type="caution">
    <text evidence="1">The sequence shown here is derived from an EMBL/GenBank/DDBJ whole genome shotgun (WGS) entry which is preliminary data.</text>
</comment>
<evidence type="ECO:0000313" key="1">
    <source>
        <dbReference type="EMBL" id="CCI83846.1"/>
    </source>
</evidence>
<dbReference type="Proteomes" id="UP000006078">
    <property type="component" value="Unassembled WGS sequence"/>
</dbReference>
<keyword evidence="3" id="KW-1185">Reference proteome</keyword>
<gene>
    <name evidence="1" type="ORF">BN46_1120</name>
    <name evidence="2" type="ORF">HMPREF9719_01381</name>
</gene>
<dbReference type="Pfam" id="PF10049">
    <property type="entry name" value="DUF2283"/>
    <property type="match status" value="1"/>
</dbReference>
<evidence type="ECO:0008006" key="5">
    <source>
        <dbReference type="Google" id="ProtNLM"/>
    </source>
</evidence>
<dbReference type="Proteomes" id="UP000011016">
    <property type="component" value="Unassembled WGS sequence"/>
</dbReference>
<accession>I7JWF4</accession>
<dbReference type="eggNOG" id="COG5428">
    <property type="taxonomic scope" value="Bacteria"/>
</dbReference>
<evidence type="ECO:0000313" key="4">
    <source>
        <dbReference type="Proteomes" id="UP000011016"/>
    </source>
</evidence>
<evidence type="ECO:0000313" key="3">
    <source>
        <dbReference type="Proteomes" id="UP000006078"/>
    </source>
</evidence>
<reference evidence="2 3" key="2">
    <citation type="submission" date="2012-08" db="EMBL/GenBank/DDBJ databases">
        <title>The Genome Sequence of Turicella otitidis ATCC 51513.</title>
        <authorList>
            <consortium name="The Broad Institute Genome Sequencing Platform"/>
            <person name="Earl A."/>
            <person name="Ward D."/>
            <person name="Feldgarden M."/>
            <person name="Gevers D."/>
            <person name="Huys G."/>
            <person name="Walker B."/>
            <person name="Young S.K."/>
            <person name="Zeng Q."/>
            <person name="Gargeya S."/>
            <person name="Fitzgerald M."/>
            <person name="Haas B."/>
            <person name="Abouelleil A."/>
            <person name="Alvarado L."/>
            <person name="Arachchi H.M."/>
            <person name="Berlin A.M."/>
            <person name="Chapman S.B."/>
            <person name="Goldberg J."/>
            <person name="Griggs A."/>
            <person name="Gujja S."/>
            <person name="Hansen M."/>
            <person name="Howarth C."/>
            <person name="Imamovic A."/>
            <person name="Larimer J."/>
            <person name="McCowen C."/>
            <person name="Montmayeur A."/>
            <person name="Murphy C."/>
            <person name="Neiman D."/>
            <person name="Pearson M."/>
            <person name="Priest M."/>
            <person name="Roberts A."/>
            <person name="Saif S."/>
            <person name="Shea T."/>
            <person name="Sisk P."/>
            <person name="Sykes S."/>
            <person name="Wortman J."/>
            <person name="Nusbaum C."/>
            <person name="Birren B."/>
        </authorList>
    </citation>
    <scope>NUCLEOTIDE SEQUENCE [LARGE SCALE GENOMIC DNA]</scope>
    <source>
        <strain evidence="2 3">ATCC 51513</strain>
    </source>
</reference>
<dbReference type="AlphaFoldDB" id="I7JWF4"/>
<dbReference type="InterPro" id="IPR019270">
    <property type="entry name" value="DUF2283"/>
</dbReference>
<dbReference type="HOGENOM" id="CLU_166740_3_0_11"/>
<evidence type="ECO:0000313" key="2">
    <source>
        <dbReference type="EMBL" id="EJZ81650.1"/>
    </source>
</evidence>
<proteinExistence type="predicted"/>
<sequence length="74" mass="8085">MRISYDEEVDAAYVTLGSPIRDGEAEHQVGFIETPNGVTQVIIDADKDGYLLGFEILFASEGLRKEVLDAADPL</sequence>
<dbReference type="OrthoDB" id="2911799at2"/>